<name>A0A4Y2X0G1_ARAVE</name>
<gene>
    <name evidence="1" type="ORF">AVEN_26623_1</name>
</gene>
<protein>
    <submittedName>
        <fullName evidence="1">Uncharacterized protein</fullName>
    </submittedName>
</protein>
<comment type="caution">
    <text evidence="1">The sequence shown here is derived from an EMBL/GenBank/DDBJ whole genome shotgun (WGS) entry which is preliminary data.</text>
</comment>
<evidence type="ECO:0000313" key="2">
    <source>
        <dbReference type="Proteomes" id="UP000499080"/>
    </source>
</evidence>
<dbReference type="Proteomes" id="UP000499080">
    <property type="component" value="Unassembled WGS sequence"/>
</dbReference>
<dbReference type="EMBL" id="BGPR01069322">
    <property type="protein sequence ID" value="GBO43011.1"/>
    <property type="molecule type" value="Genomic_DNA"/>
</dbReference>
<dbReference type="AlphaFoldDB" id="A0A4Y2X0G1"/>
<keyword evidence="2" id="KW-1185">Reference proteome</keyword>
<organism evidence="1 2">
    <name type="scientific">Araneus ventricosus</name>
    <name type="common">Orbweaver spider</name>
    <name type="synonym">Epeira ventricosa</name>
    <dbReference type="NCBI Taxonomy" id="182803"/>
    <lineage>
        <taxon>Eukaryota</taxon>
        <taxon>Metazoa</taxon>
        <taxon>Ecdysozoa</taxon>
        <taxon>Arthropoda</taxon>
        <taxon>Chelicerata</taxon>
        <taxon>Arachnida</taxon>
        <taxon>Araneae</taxon>
        <taxon>Araneomorphae</taxon>
        <taxon>Entelegynae</taxon>
        <taxon>Araneoidea</taxon>
        <taxon>Araneidae</taxon>
        <taxon>Araneus</taxon>
    </lineage>
</organism>
<proteinExistence type="predicted"/>
<evidence type="ECO:0000313" key="1">
    <source>
        <dbReference type="EMBL" id="GBO43011.1"/>
    </source>
</evidence>
<sequence length="143" mass="16514">MGGKQTSYCSKCSSSFEKGVNTESAHREVRCNLPHAFHNIIQQLLRQFSARMRVFLFVGGYSLKTFAWNNNNSPHIRGQFEELIQVYNDDTYQEKIKEKNFPAKFVELLRSAATLGYDDINDLYKQYADIPKTGASADQKKYR</sequence>
<accession>A0A4Y2X0G1</accession>
<reference evidence="1 2" key="1">
    <citation type="journal article" date="2019" name="Sci. Rep.">
        <title>Orb-weaving spider Araneus ventricosus genome elucidates the spidroin gene catalogue.</title>
        <authorList>
            <person name="Kono N."/>
            <person name="Nakamura H."/>
            <person name="Ohtoshi R."/>
            <person name="Moran D.A.P."/>
            <person name="Shinohara A."/>
            <person name="Yoshida Y."/>
            <person name="Fujiwara M."/>
            <person name="Mori M."/>
            <person name="Tomita M."/>
            <person name="Arakawa K."/>
        </authorList>
    </citation>
    <scope>NUCLEOTIDE SEQUENCE [LARGE SCALE GENOMIC DNA]</scope>
</reference>